<dbReference type="Proteomes" id="UP001227268">
    <property type="component" value="Unassembled WGS sequence"/>
</dbReference>
<sequence>MSDADVAILERQSQQEWEETDESGTEDDSLDSDIEDDNASVDGEEEPAYDRTAQTAQLESLRQFKIEVISVEQIARKAKESALAAQYLVLPAFYRINIGADFEQLAIRFWPMYAKKFGSNKRLLDQGSLAVRGQRQVRLGEYIGSLDERFLKDAEEDAELESGREVQKVVLLLAASLFWAPWQIPILKKRLARWPQDQASPVMTVDELLSSAPKQDEVLRRSPMAVGCYAHVSTNFPARHLRCKMDQFKKAFSRAFEITSNKAAVIPPFVKKLRKREISNETGIICEGLTQPILIGMGRTFMRRLKQSGVDIEGTSRKSWGLALRTAWRKLTSAGYKGEKRRLQDQKNQELNERNEERKRQNIVDDVKREENLARLAERAAAAGVQPRRKAQFGKIGRR</sequence>
<keyword evidence="2" id="KW-1185">Reference proteome</keyword>
<evidence type="ECO:0000313" key="1">
    <source>
        <dbReference type="EMBL" id="KAJ9093041.1"/>
    </source>
</evidence>
<comment type="caution">
    <text evidence="1">The sequence shown here is derived from an EMBL/GenBank/DDBJ whole genome shotgun (WGS) entry which is preliminary data.</text>
</comment>
<protein>
    <submittedName>
        <fullName evidence="1">Uncharacterized protein</fullName>
    </submittedName>
</protein>
<reference evidence="1" key="1">
    <citation type="submission" date="2023-04" db="EMBL/GenBank/DDBJ databases">
        <title>Draft Genome sequencing of Naganishia species isolated from polar environments using Oxford Nanopore Technology.</title>
        <authorList>
            <person name="Leo P."/>
            <person name="Venkateswaran K."/>
        </authorList>
    </citation>
    <scope>NUCLEOTIDE SEQUENCE</scope>
    <source>
        <strain evidence="1">MNA-CCFEE 5423</strain>
    </source>
</reference>
<dbReference type="EMBL" id="JASBWT010000033">
    <property type="protein sequence ID" value="KAJ9093041.1"/>
    <property type="molecule type" value="Genomic_DNA"/>
</dbReference>
<proteinExistence type="predicted"/>
<evidence type="ECO:0000313" key="2">
    <source>
        <dbReference type="Proteomes" id="UP001227268"/>
    </source>
</evidence>
<name>A0ACC2V329_9TREE</name>
<accession>A0ACC2V329</accession>
<gene>
    <name evidence="1" type="ORF">QFC21_006532</name>
</gene>
<organism evidence="1 2">
    <name type="scientific">Naganishia friedmannii</name>
    <dbReference type="NCBI Taxonomy" id="89922"/>
    <lineage>
        <taxon>Eukaryota</taxon>
        <taxon>Fungi</taxon>
        <taxon>Dikarya</taxon>
        <taxon>Basidiomycota</taxon>
        <taxon>Agaricomycotina</taxon>
        <taxon>Tremellomycetes</taxon>
        <taxon>Filobasidiales</taxon>
        <taxon>Filobasidiaceae</taxon>
        <taxon>Naganishia</taxon>
    </lineage>
</organism>